<comment type="caution">
    <text evidence="2">The sequence shown here is derived from an EMBL/GenBank/DDBJ whole genome shotgun (WGS) entry which is preliminary data.</text>
</comment>
<feature type="transmembrane region" description="Helical" evidence="1">
    <location>
        <begin position="197"/>
        <end position="220"/>
    </location>
</feature>
<organism evidence="2 3">
    <name type="scientific">Symbiodinium pilosum</name>
    <name type="common">Dinoflagellate</name>
    <dbReference type="NCBI Taxonomy" id="2952"/>
    <lineage>
        <taxon>Eukaryota</taxon>
        <taxon>Sar</taxon>
        <taxon>Alveolata</taxon>
        <taxon>Dinophyceae</taxon>
        <taxon>Suessiales</taxon>
        <taxon>Symbiodiniaceae</taxon>
        <taxon>Symbiodinium</taxon>
    </lineage>
</organism>
<feature type="non-terminal residue" evidence="2">
    <location>
        <position position="1"/>
    </location>
</feature>
<keyword evidence="1" id="KW-0472">Membrane</keyword>
<keyword evidence="1" id="KW-0812">Transmembrane</keyword>
<name>A0A812UIC8_SYMPI</name>
<feature type="transmembrane region" description="Helical" evidence="1">
    <location>
        <begin position="6"/>
        <end position="24"/>
    </location>
</feature>
<feature type="transmembrane region" description="Helical" evidence="1">
    <location>
        <begin position="36"/>
        <end position="53"/>
    </location>
</feature>
<keyword evidence="1" id="KW-1133">Transmembrane helix</keyword>
<keyword evidence="3" id="KW-1185">Reference proteome</keyword>
<proteinExistence type="predicted"/>
<reference evidence="2" key="1">
    <citation type="submission" date="2021-02" db="EMBL/GenBank/DDBJ databases">
        <authorList>
            <person name="Dougan E. K."/>
            <person name="Rhodes N."/>
            <person name="Thang M."/>
            <person name="Chan C."/>
        </authorList>
    </citation>
    <scope>NUCLEOTIDE SEQUENCE</scope>
</reference>
<evidence type="ECO:0000256" key="1">
    <source>
        <dbReference type="SAM" id="Phobius"/>
    </source>
</evidence>
<dbReference type="EMBL" id="CAJNIZ010036642">
    <property type="protein sequence ID" value="CAE7566580.1"/>
    <property type="molecule type" value="Genomic_DNA"/>
</dbReference>
<gene>
    <name evidence="2" type="ORF">SPIL2461_LOCUS15210</name>
</gene>
<sequence>PQFLGPAFLGLHLGLCIFTSVVFFVDNTVVGMDRGLFQGVLFLLCFGLMAHLLRKYWCSIHEMQVQISNFSIDHAMSSCCTQGHVEGRSCDRELILECISSWFGSTAAFEFYVRSEVWAILTNQLANDAVSYSRIVQSLTPLLWMVLNERVLRHGQREVRYDEIFWVLSHWLAALPCIAKLMLRLCYHLRATCRHMFLDLIVNAMVAFIVTFFMLIIANVRELLLELSPNQLLLSVMVLIFYSIAAALLWRCVPSMGTAVHT</sequence>
<evidence type="ECO:0000313" key="3">
    <source>
        <dbReference type="Proteomes" id="UP000649617"/>
    </source>
</evidence>
<accession>A0A812UIC8</accession>
<feature type="transmembrane region" description="Helical" evidence="1">
    <location>
        <begin position="232"/>
        <end position="253"/>
    </location>
</feature>
<dbReference type="Proteomes" id="UP000649617">
    <property type="component" value="Unassembled WGS sequence"/>
</dbReference>
<protein>
    <submittedName>
        <fullName evidence="2">Uncharacterized protein</fullName>
    </submittedName>
</protein>
<dbReference type="AlphaFoldDB" id="A0A812UIC8"/>
<evidence type="ECO:0000313" key="2">
    <source>
        <dbReference type="EMBL" id="CAE7566580.1"/>
    </source>
</evidence>